<dbReference type="InterPro" id="IPR001611">
    <property type="entry name" value="Leu-rich_rpt"/>
</dbReference>
<dbReference type="InterPro" id="IPR032675">
    <property type="entry name" value="LRR_dom_sf"/>
</dbReference>
<dbReference type="GO" id="GO:0005737">
    <property type="term" value="C:cytoplasm"/>
    <property type="evidence" value="ECO:0007669"/>
    <property type="project" value="TreeGrafter"/>
</dbReference>
<proteinExistence type="predicted"/>
<keyword evidence="2" id="KW-0677">Repeat</keyword>
<organism evidence="4 5">
    <name type="scientific">Rhodotorula taiwanensis</name>
    <dbReference type="NCBI Taxonomy" id="741276"/>
    <lineage>
        <taxon>Eukaryota</taxon>
        <taxon>Fungi</taxon>
        <taxon>Dikarya</taxon>
        <taxon>Basidiomycota</taxon>
        <taxon>Pucciniomycotina</taxon>
        <taxon>Microbotryomycetes</taxon>
        <taxon>Sporidiobolales</taxon>
        <taxon>Sporidiobolaceae</taxon>
        <taxon>Rhodotorula</taxon>
    </lineage>
</organism>
<dbReference type="InterPro" id="IPR003591">
    <property type="entry name" value="Leu-rich_rpt_typical-subtyp"/>
</dbReference>
<feature type="compositionally biased region" description="Low complexity" evidence="3">
    <location>
        <begin position="62"/>
        <end position="71"/>
    </location>
</feature>
<dbReference type="EMBL" id="PJQD01000085">
    <property type="protein sequence ID" value="POY71406.1"/>
    <property type="molecule type" value="Genomic_DNA"/>
</dbReference>
<dbReference type="PROSITE" id="PS51450">
    <property type="entry name" value="LRR"/>
    <property type="match status" value="1"/>
</dbReference>
<dbReference type="PANTHER" id="PTHR48051:SF1">
    <property type="entry name" value="RAS SUPPRESSOR PROTEIN 1"/>
    <property type="match status" value="1"/>
</dbReference>
<accession>A0A2S5B3S6</accession>
<dbReference type="Gene3D" id="3.80.10.10">
    <property type="entry name" value="Ribonuclease Inhibitor"/>
    <property type="match status" value="1"/>
</dbReference>
<evidence type="ECO:0000256" key="3">
    <source>
        <dbReference type="SAM" id="MobiDB-lite"/>
    </source>
</evidence>
<dbReference type="SMART" id="SM00369">
    <property type="entry name" value="LRR_TYP"/>
    <property type="match status" value="3"/>
</dbReference>
<reference evidence="4 5" key="1">
    <citation type="journal article" date="2018" name="Front. Microbiol.">
        <title>Prospects for Fungal Bioremediation of Acidic Radioactive Waste Sites: Characterization and Genome Sequence of Rhodotorula taiwanensis MD1149.</title>
        <authorList>
            <person name="Tkavc R."/>
            <person name="Matrosova V.Y."/>
            <person name="Grichenko O.E."/>
            <person name="Gostincar C."/>
            <person name="Volpe R.P."/>
            <person name="Klimenkova P."/>
            <person name="Gaidamakova E.K."/>
            <person name="Zhou C.E."/>
            <person name="Stewart B.J."/>
            <person name="Lyman M.G."/>
            <person name="Malfatti S.A."/>
            <person name="Rubinfeld B."/>
            <person name="Courtot M."/>
            <person name="Singh J."/>
            <person name="Dalgard C.L."/>
            <person name="Hamilton T."/>
            <person name="Frey K.G."/>
            <person name="Gunde-Cimerman N."/>
            <person name="Dugan L."/>
            <person name="Daly M.J."/>
        </authorList>
    </citation>
    <scope>NUCLEOTIDE SEQUENCE [LARGE SCALE GENOMIC DNA]</scope>
    <source>
        <strain evidence="4 5">MD1149</strain>
    </source>
</reference>
<evidence type="ECO:0000256" key="2">
    <source>
        <dbReference type="ARBA" id="ARBA00022737"/>
    </source>
</evidence>
<dbReference type="STRING" id="741276.A0A2S5B3S6"/>
<feature type="compositionally biased region" description="Low complexity" evidence="3">
    <location>
        <begin position="339"/>
        <end position="348"/>
    </location>
</feature>
<evidence type="ECO:0000313" key="4">
    <source>
        <dbReference type="EMBL" id="POY71406.1"/>
    </source>
</evidence>
<comment type="caution">
    <text evidence="4">The sequence shown here is derived from an EMBL/GenBank/DDBJ whole genome shotgun (WGS) entry which is preliminary data.</text>
</comment>
<keyword evidence="1" id="KW-0433">Leucine-rich repeat</keyword>
<name>A0A2S5B3S6_9BASI</name>
<dbReference type="OrthoDB" id="660555at2759"/>
<keyword evidence="5" id="KW-1185">Reference proteome</keyword>
<evidence type="ECO:0000256" key="1">
    <source>
        <dbReference type="ARBA" id="ARBA00022614"/>
    </source>
</evidence>
<feature type="region of interest" description="Disordered" evidence="3">
    <location>
        <begin position="45"/>
        <end position="74"/>
    </location>
</feature>
<dbReference type="SUPFAM" id="SSF52058">
    <property type="entry name" value="L domain-like"/>
    <property type="match status" value="1"/>
</dbReference>
<gene>
    <name evidence="4" type="ORF">BMF94_5718</name>
</gene>
<feature type="region of interest" description="Disordered" evidence="3">
    <location>
        <begin position="329"/>
        <end position="351"/>
    </location>
</feature>
<dbReference type="InterPro" id="IPR050216">
    <property type="entry name" value="LRR_domain-containing"/>
</dbReference>
<evidence type="ECO:0000313" key="5">
    <source>
        <dbReference type="Proteomes" id="UP000237144"/>
    </source>
</evidence>
<dbReference type="AlphaFoldDB" id="A0A2S5B3S6"/>
<protein>
    <submittedName>
        <fullName evidence="4">Uncharacterized protein</fullName>
    </submittedName>
</protein>
<sequence length="536" mass="57733">MTTTSVHPLSGFGKAWPVPDFSLEGRRAKASTTLPVGLFILGDSRSPSTTLKHPDEEKGRSLRSSSRSTSTNGLFASSDAVNRATSFAAGGAFIQPSFDSVRLPDALLQSTDDDADDSFLDSWVNSGGARAAAAADVDSASAARRSPEPAPLAWVPSSWTTAIDKAVMNANGCIQLSGNRLEEIPSLVSDLANLRAFEPRISASPFSRTQSSPAAAFHLRRSSGRTSSGSFGPTTFASASPTAVPVELHLGNNDITVDSISNSLWTLRNLHVLSLRQNRLESLPEGIGRLGSLHTLNVASNRLRYLPAEILQLENLAIVNLHPNPWLAPPAPSAPSSPDPDASPASEASPRRRRLLGPLTTHFKQPALKEVALRRLLAPSQPTATDLAQPLVKEYYTPDSMRQLEVPDHLYAYFLTVFQHTSSTASAPFSRVRQSSTSSTLSNASATVPTIAPFDPLSHVCHSLAHAGEPRVFVEPAVERFEWVSEASLKPASQQSTTKRALEARNIPLRWRGCSATCLDWLEEDEEELESESTLH</sequence>
<dbReference type="PANTHER" id="PTHR48051">
    <property type="match status" value="1"/>
</dbReference>
<dbReference type="Proteomes" id="UP000237144">
    <property type="component" value="Unassembled WGS sequence"/>
</dbReference>
<feature type="compositionally biased region" description="Pro residues" evidence="3">
    <location>
        <begin position="329"/>
        <end position="338"/>
    </location>
</feature>